<protein>
    <recommendedName>
        <fullName evidence="1">DUF7882 domain-containing protein</fullName>
    </recommendedName>
</protein>
<accession>A0ABP7GHJ9</accession>
<organism evidence="2 3">
    <name type="scientific">Microbacterium kribbense</name>
    <dbReference type="NCBI Taxonomy" id="433645"/>
    <lineage>
        <taxon>Bacteria</taxon>
        <taxon>Bacillati</taxon>
        <taxon>Actinomycetota</taxon>
        <taxon>Actinomycetes</taxon>
        <taxon>Micrococcales</taxon>
        <taxon>Microbacteriaceae</taxon>
        <taxon>Microbacterium</taxon>
    </lineage>
</organism>
<reference evidence="3" key="1">
    <citation type="journal article" date="2019" name="Int. J. Syst. Evol. Microbiol.">
        <title>The Global Catalogue of Microorganisms (GCM) 10K type strain sequencing project: providing services to taxonomists for standard genome sequencing and annotation.</title>
        <authorList>
            <consortium name="The Broad Institute Genomics Platform"/>
            <consortium name="The Broad Institute Genome Sequencing Center for Infectious Disease"/>
            <person name="Wu L."/>
            <person name="Ma J."/>
        </authorList>
    </citation>
    <scope>NUCLEOTIDE SEQUENCE [LARGE SCALE GENOMIC DNA]</scope>
    <source>
        <strain evidence="3">JCM 16950</strain>
    </source>
</reference>
<gene>
    <name evidence="2" type="ORF">GCM10022240_11780</name>
</gene>
<dbReference type="Proteomes" id="UP001500540">
    <property type="component" value="Unassembled WGS sequence"/>
</dbReference>
<evidence type="ECO:0000313" key="2">
    <source>
        <dbReference type="EMBL" id="GAA3760855.1"/>
    </source>
</evidence>
<name>A0ABP7GHJ9_9MICO</name>
<dbReference type="EMBL" id="BAABAF010000004">
    <property type="protein sequence ID" value="GAA3760855.1"/>
    <property type="molecule type" value="Genomic_DNA"/>
</dbReference>
<dbReference type="InterPro" id="IPR057204">
    <property type="entry name" value="DUF7882"/>
</dbReference>
<evidence type="ECO:0000313" key="3">
    <source>
        <dbReference type="Proteomes" id="UP001500540"/>
    </source>
</evidence>
<sequence length="108" mass="12014">MQMGYLSYEGRVKMDIDDRPLAHLQIIISDKLRRREPVTFTWYEEPSVGGGRVTIWINQSSSLVFKYHGSRPPSINRAWLELLAEAANAVGGLRLVQEPAGVASESAG</sequence>
<dbReference type="Pfam" id="PF25355">
    <property type="entry name" value="DUF7882"/>
    <property type="match status" value="1"/>
</dbReference>
<evidence type="ECO:0000259" key="1">
    <source>
        <dbReference type="Pfam" id="PF25355"/>
    </source>
</evidence>
<feature type="domain" description="DUF7882" evidence="1">
    <location>
        <begin position="3"/>
        <end position="98"/>
    </location>
</feature>
<comment type="caution">
    <text evidence="2">The sequence shown here is derived from an EMBL/GenBank/DDBJ whole genome shotgun (WGS) entry which is preliminary data.</text>
</comment>
<dbReference type="RefSeq" id="WP_344781534.1">
    <property type="nucleotide sequence ID" value="NZ_BAABAF010000004.1"/>
</dbReference>
<proteinExistence type="predicted"/>
<keyword evidence="3" id="KW-1185">Reference proteome</keyword>